<protein>
    <submittedName>
        <fullName evidence="2">Uncharacterized protein LOC104790483 isoform X2</fullName>
    </submittedName>
</protein>
<dbReference type="Proteomes" id="UP000694864">
    <property type="component" value="Chromosome 6"/>
</dbReference>
<reference evidence="1" key="1">
    <citation type="journal article" date="2014" name="Nat. Commun.">
        <title>The emerging biofuel crop Camelina sativa retains a highly undifferentiated hexaploid genome structure.</title>
        <authorList>
            <person name="Kagale S."/>
            <person name="Koh C."/>
            <person name="Nixon J."/>
            <person name="Bollina V."/>
            <person name="Clarke W.E."/>
            <person name="Tuteja R."/>
            <person name="Spillane C."/>
            <person name="Robinson S.J."/>
            <person name="Links M.G."/>
            <person name="Clarke C."/>
            <person name="Higgins E.E."/>
            <person name="Huebert T."/>
            <person name="Sharpe A.G."/>
            <person name="Parkin I.A."/>
        </authorList>
    </citation>
    <scope>NUCLEOTIDE SEQUENCE [LARGE SCALE GENOMIC DNA]</scope>
    <source>
        <strain evidence="1">cv. DH55</strain>
    </source>
</reference>
<reference evidence="2" key="2">
    <citation type="submission" date="2025-08" db="UniProtKB">
        <authorList>
            <consortium name="RefSeq"/>
        </authorList>
    </citation>
    <scope>IDENTIFICATION</scope>
    <source>
        <tissue evidence="2">Leaf</tissue>
    </source>
</reference>
<evidence type="ECO:0000313" key="1">
    <source>
        <dbReference type="Proteomes" id="UP000694864"/>
    </source>
</evidence>
<evidence type="ECO:0000313" key="2">
    <source>
        <dbReference type="RefSeq" id="XP_010514546.1"/>
    </source>
</evidence>
<proteinExistence type="predicted"/>
<name>A0ABM0ZEA6_CAMSA</name>
<keyword evidence="1" id="KW-1185">Reference proteome</keyword>
<gene>
    <name evidence="2" type="primary">LOC104790483</name>
</gene>
<sequence length="106" mass="11953">MEESDKGTVLKKAYAEMESAVRVMVSENKTARFHHDLCGTKDEALRLFVRLKQMIDAQTIEAEITSSNKQPQIDLLEAQLQEAEDIITDLRSEMGQRQIGESEAGK</sequence>
<dbReference type="PANTHER" id="PTHR34778:SF6">
    <property type="entry name" value="SHUGOSHIN C-TERMINAL DOMAIN-CONTAINING PROTEIN"/>
    <property type="match status" value="1"/>
</dbReference>
<dbReference type="PANTHER" id="PTHR34778">
    <property type="entry name" value="OS02G0580700 PROTEIN"/>
    <property type="match status" value="1"/>
</dbReference>
<dbReference type="RefSeq" id="XP_010514546.1">
    <property type="nucleotide sequence ID" value="XM_010516244.1"/>
</dbReference>
<accession>A0ABM0ZEA6</accession>
<dbReference type="GeneID" id="104790483"/>
<organism evidence="1 2">
    <name type="scientific">Camelina sativa</name>
    <name type="common">False flax</name>
    <name type="synonym">Myagrum sativum</name>
    <dbReference type="NCBI Taxonomy" id="90675"/>
    <lineage>
        <taxon>Eukaryota</taxon>
        <taxon>Viridiplantae</taxon>
        <taxon>Streptophyta</taxon>
        <taxon>Embryophyta</taxon>
        <taxon>Tracheophyta</taxon>
        <taxon>Spermatophyta</taxon>
        <taxon>Magnoliopsida</taxon>
        <taxon>eudicotyledons</taxon>
        <taxon>Gunneridae</taxon>
        <taxon>Pentapetalae</taxon>
        <taxon>rosids</taxon>
        <taxon>malvids</taxon>
        <taxon>Brassicales</taxon>
        <taxon>Brassicaceae</taxon>
        <taxon>Camelineae</taxon>
        <taxon>Camelina</taxon>
    </lineage>
</organism>